<dbReference type="InterPro" id="IPR011990">
    <property type="entry name" value="TPR-like_helical_dom_sf"/>
</dbReference>
<dbReference type="EMBL" id="SMFX01000001">
    <property type="protein sequence ID" value="TCK16784.1"/>
    <property type="molecule type" value="Genomic_DNA"/>
</dbReference>
<organism evidence="1 2">
    <name type="scientific">Thiogranum longum</name>
    <dbReference type="NCBI Taxonomy" id="1537524"/>
    <lineage>
        <taxon>Bacteria</taxon>
        <taxon>Pseudomonadati</taxon>
        <taxon>Pseudomonadota</taxon>
        <taxon>Gammaproteobacteria</taxon>
        <taxon>Chromatiales</taxon>
        <taxon>Ectothiorhodospiraceae</taxon>
        <taxon>Thiogranum</taxon>
    </lineage>
</organism>
<evidence type="ECO:0000313" key="1">
    <source>
        <dbReference type="EMBL" id="TCK16784.1"/>
    </source>
</evidence>
<sequence>MEENLGADSMGIIDNLEKMLASGRDSALLRYSLGVEYHKKGDLDSSAMHLSSAVEQDAAYSAAWKAYGKVLAEAGRGEDAAQAWQTGIEVAERNGDIQAAKEMKVFLRRIQKSQ</sequence>
<dbReference type="AlphaFoldDB" id="A0A4R1H502"/>
<reference evidence="1 2" key="1">
    <citation type="submission" date="2019-03" db="EMBL/GenBank/DDBJ databases">
        <title>Genomic Encyclopedia of Type Strains, Phase IV (KMG-IV): sequencing the most valuable type-strain genomes for metagenomic binning, comparative biology and taxonomic classification.</title>
        <authorList>
            <person name="Goeker M."/>
        </authorList>
    </citation>
    <scope>NUCLEOTIDE SEQUENCE [LARGE SCALE GENOMIC DNA]</scope>
    <source>
        <strain evidence="1 2">DSM 19610</strain>
    </source>
</reference>
<accession>A0A4R1H502</accession>
<dbReference type="SUPFAM" id="SSF48452">
    <property type="entry name" value="TPR-like"/>
    <property type="match status" value="1"/>
</dbReference>
<name>A0A4R1H502_9GAMM</name>
<comment type="caution">
    <text evidence="1">The sequence shown here is derived from an EMBL/GenBank/DDBJ whole genome shotgun (WGS) entry which is preliminary data.</text>
</comment>
<dbReference type="Gene3D" id="1.25.40.10">
    <property type="entry name" value="Tetratricopeptide repeat domain"/>
    <property type="match status" value="1"/>
</dbReference>
<proteinExistence type="predicted"/>
<dbReference type="Proteomes" id="UP000295707">
    <property type="component" value="Unassembled WGS sequence"/>
</dbReference>
<keyword evidence="2" id="KW-1185">Reference proteome</keyword>
<protein>
    <submittedName>
        <fullName evidence="1">Uncharacterized protein</fullName>
    </submittedName>
</protein>
<gene>
    <name evidence="1" type="ORF">DFR30_0003</name>
</gene>
<evidence type="ECO:0000313" key="2">
    <source>
        <dbReference type="Proteomes" id="UP000295707"/>
    </source>
</evidence>